<keyword evidence="2" id="KW-0489">Methyltransferase</keyword>
<dbReference type="InterPro" id="IPR013216">
    <property type="entry name" value="Methyltransf_11"/>
</dbReference>
<dbReference type="SUPFAM" id="SSF53335">
    <property type="entry name" value="S-adenosyl-L-methionine-dependent methyltransferases"/>
    <property type="match status" value="1"/>
</dbReference>
<comment type="caution">
    <text evidence="2">The sequence shown here is derived from an EMBL/GenBank/DDBJ whole genome shotgun (WGS) entry which is preliminary data.</text>
</comment>
<dbReference type="CDD" id="cd02440">
    <property type="entry name" value="AdoMet_MTases"/>
    <property type="match status" value="1"/>
</dbReference>
<organism evidence="2 3">
    <name type="scientific">Leptospira noguchii str. 2007001578</name>
    <dbReference type="NCBI Taxonomy" id="1049974"/>
    <lineage>
        <taxon>Bacteria</taxon>
        <taxon>Pseudomonadati</taxon>
        <taxon>Spirochaetota</taxon>
        <taxon>Spirochaetia</taxon>
        <taxon>Leptospirales</taxon>
        <taxon>Leptospiraceae</taxon>
        <taxon>Leptospira</taxon>
    </lineage>
</organism>
<dbReference type="Proteomes" id="UP000012099">
    <property type="component" value="Unassembled WGS sequence"/>
</dbReference>
<feature type="domain" description="Methyltransferase type 11" evidence="1">
    <location>
        <begin position="41"/>
        <end position="81"/>
    </location>
</feature>
<dbReference type="GO" id="GO:0032259">
    <property type="term" value="P:methylation"/>
    <property type="evidence" value="ECO:0007669"/>
    <property type="project" value="UniProtKB-KW"/>
</dbReference>
<dbReference type="Gene3D" id="3.40.50.150">
    <property type="entry name" value="Vaccinia Virus protein VP39"/>
    <property type="match status" value="1"/>
</dbReference>
<keyword evidence="2" id="KW-0808">Transferase</keyword>
<accession>A0ABP2TA80</accession>
<keyword evidence="3" id="KW-1185">Reference proteome</keyword>
<reference evidence="2 3" key="1">
    <citation type="submission" date="2013-01" db="EMBL/GenBank/DDBJ databases">
        <authorList>
            <person name="Harkins D.M."/>
            <person name="Durkin A.S."/>
            <person name="Brinkac L.M."/>
            <person name="Haft D.H."/>
            <person name="Selengut J.D."/>
            <person name="Sanka R."/>
            <person name="DePew J."/>
            <person name="Purushe J."/>
            <person name="Whelen A.C."/>
            <person name="Vinetz J.M."/>
            <person name="Sutton G.G."/>
            <person name="Nierman W.C."/>
            <person name="Fouts D.E."/>
        </authorList>
    </citation>
    <scope>NUCLEOTIDE SEQUENCE [LARGE SCALE GENOMIC DNA]</scope>
    <source>
        <strain evidence="2 3">2007001578</strain>
    </source>
</reference>
<proteinExistence type="predicted"/>
<dbReference type="InterPro" id="IPR029063">
    <property type="entry name" value="SAM-dependent_MTases_sf"/>
</dbReference>
<protein>
    <submittedName>
        <fullName evidence="2">Methyltransferase domain protein</fullName>
    </submittedName>
</protein>
<evidence type="ECO:0000313" key="2">
    <source>
        <dbReference type="EMBL" id="EMN01220.1"/>
    </source>
</evidence>
<dbReference type="GO" id="GO:0008168">
    <property type="term" value="F:methyltransferase activity"/>
    <property type="evidence" value="ECO:0007669"/>
    <property type="project" value="UniProtKB-KW"/>
</dbReference>
<gene>
    <name evidence="2" type="ORF">LEP1GSC035_1454</name>
</gene>
<dbReference type="Pfam" id="PF08241">
    <property type="entry name" value="Methyltransf_11"/>
    <property type="match status" value="1"/>
</dbReference>
<sequence>MNIESKILDLGCGNKKRVGAIGIDFNDRTQADIIHNLNSFPYPFEDSHFDEIYIDNCLEHLDDVMKVMEEVYRICKPGGLVKVIVPYFRSLWAFTDPTHKHFFGVNSFTYFDPDHIICIRYDYTLARFKSEKIIFNETLQNGWIRKVIVFLANLHPARYESHLSHLYPLDDITFYLRKI</sequence>
<evidence type="ECO:0000259" key="1">
    <source>
        <dbReference type="Pfam" id="PF08241"/>
    </source>
</evidence>
<dbReference type="RefSeq" id="WP_004428865.1">
    <property type="nucleotide sequence ID" value="NZ_AHMH02000057.1"/>
</dbReference>
<evidence type="ECO:0000313" key="3">
    <source>
        <dbReference type="Proteomes" id="UP000012099"/>
    </source>
</evidence>
<dbReference type="EMBL" id="AHMH02000057">
    <property type="protein sequence ID" value="EMN01220.1"/>
    <property type="molecule type" value="Genomic_DNA"/>
</dbReference>
<name>A0ABP2TA80_9LEPT</name>